<name>A0A256GFI6_9HYPH</name>
<evidence type="ECO:0000313" key="2">
    <source>
        <dbReference type="Proteomes" id="UP000216188"/>
    </source>
</evidence>
<comment type="caution">
    <text evidence="1">The sequence shown here is derived from an EMBL/GenBank/DDBJ whole genome shotgun (WGS) entry which is preliminary data.</text>
</comment>
<reference evidence="1 2" key="1">
    <citation type="submission" date="2017-07" db="EMBL/GenBank/DDBJ databases">
        <title>Phylogenetic study on the rhizospheric bacterium Ochrobactrum sp. A44.</title>
        <authorList>
            <person name="Krzyzanowska D.M."/>
            <person name="Ossowicki A."/>
            <person name="Rajewska M."/>
            <person name="Maciag T."/>
            <person name="Kaczynski Z."/>
            <person name="Czerwicka M."/>
            <person name="Jafra S."/>
        </authorList>
    </citation>
    <scope>NUCLEOTIDE SEQUENCE [LARGE SCALE GENOMIC DNA]</scope>
    <source>
        <strain evidence="1 2">CCUG 30717</strain>
    </source>
</reference>
<dbReference type="EMBL" id="NNRM01000021">
    <property type="protein sequence ID" value="OYR25859.1"/>
    <property type="molecule type" value="Genomic_DNA"/>
</dbReference>
<proteinExistence type="predicted"/>
<protein>
    <submittedName>
        <fullName evidence="1">Uncharacterized protein</fullName>
    </submittedName>
</protein>
<accession>A0A256GFI6</accession>
<keyword evidence="2" id="KW-1185">Reference proteome</keyword>
<dbReference type="Proteomes" id="UP000216188">
    <property type="component" value="Unassembled WGS sequence"/>
</dbReference>
<sequence length="45" mass="5180">MEQRAIDRANRVPEEENVLAKLPADIRRSVAKRLQKPVRAPVKDD</sequence>
<dbReference type="AlphaFoldDB" id="A0A256GFI6"/>
<evidence type="ECO:0000313" key="1">
    <source>
        <dbReference type="EMBL" id="OYR25859.1"/>
    </source>
</evidence>
<organism evidence="1 2">
    <name type="scientific">Brucella pseudogrignonensis</name>
    <dbReference type="NCBI Taxonomy" id="419475"/>
    <lineage>
        <taxon>Bacteria</taxon>
        <taxon>Pseudomonadati</taxon>
        <taxon>Pseudomonadota</taxon>
        <taxon>Alphaproteobacteria</taxon>
        <taxon>Hyphomicrobiales</taxon>
        <taxon>Brucellaceae</taxon>
        <taxon>Brucella/Ochrobactrum group</taxon>
        <taxon>Brucella</taxon>
    </lineage>
</organism>
<gene>
    <name evidence="1" type="ORF">CEV34_2683</name>
</gene>